<feature type="compositionally biased region" description="Polar residues" evidence="3">
    <location>
        <begin position="11"/>
        <end position="26"/>
    </location>
</feature>
<comment type="caution">
    <text evidence="5">The sequence shown here is derived from an EMBL/GenBank/DDBJ whole genome shotgun (WGS) entry which is preliminary data.</text>
</comment>
<proteinExistence type="predicted"/>
<gene>
    <name evidence="5" type="ORF">RJ640_000871</name>
</gene>
<protein>
    <recommendedName>
        <fullName evidence="4">Wall-associated receptor kinase galacturonan-binding domain-containing protein</fullName>
    </recommendedName>
</protein>
<reference evidence="5" key="1">
    <citation type="submission" date="2022-12" db="EMBL/GenBank/DDBJ databases">
        <title>Draft genome assemblies for two species of Escallonia (Escalloniales).</title>
        <authorList>
            <person name="Chanderbali A."/>
            <person name="Dervinis C."/>
            <person name="Anghel I."/>
            <person name="Soltis D."/>
            <person name="Soltis P."/>
            <person name="Zapata F."/>
        </authorList>
    </citation>
    <scope>NUCLEOTIDE SEQUENCE</scope>
    <source>
        <strain evidence="5">UCBG92.1500</strain>
        <tissue evidence="5">Leaf</tissue>
    </source>
</reference>
<evidence type="ECO:0000256" key="2">
    <source>
        <dbReference type="ARBA" id="ARBA00022729"/>
    </source>
</evidence>
<evidence type="ECO:0000256" key="3">
    <source>
        <dbReference type="SAM" id="MobiDB-lite"/>
    </source>
</evidence>
<feature type="region of interest" description="Disordered" evidence="3">
    <location>
        <begin position="1"/>
        <end position="41"/>
    </location>
</feature>
<dbReference type="Pfam" id="PF13947">
    <property type="entry name" value="GUB_WAK_bind"/>
    <property type="match status" value="1"/>
</dbReference>
<dbReference type="AlphaFoldDB" id="A0AA88QSF9"/>
<keyword evidence="2" id="KW-0732">Signal</keyword>
<evidence type="ECO:0000313" key="6">
    <source>
        <dbReference type="Proteomes" id="UP001187471"/>
    </source>
</evidence>
<evidence type="ECO:0000256" key="1">
    <source>
        <dbReference type="ARBA" id="ARBA00004167"/>
    </source>
</evidence>
<sequence length="349" mass="37595">MEHRKKPLSPLGSTSNLDDSNPTRAVQAQPGMPSIPVSGSLEDAHVTPTANQLEAQKVLNQVNGTHTDILLNPARSYTAESPHLLNDVASLIESIIDALIAIEIVSIRPQWHRNMSQKLRGFDVNFLPSLALPSLPLYSPNSSVNSMEATASIAKPGCQERCGNLTVPFPFGIGTRCYLDKTFRVICSEDAERVSGSQIFFAIGLSILELSLEYVHVQVGATPNCYSKSETGTLLSSAYGAEQYFSTNYTNGCAALCDTTSPIVELSDATFSGIGCCQSTIPNDIVAFDMQIHSSKTLSRPWTTKPCSIAVLADKNFSGLVINISDTNTWGTVYNIPLVLDWVAGNTSC</sequence>
<dbReference type="EMBL" id="JAVXUO010002664">
    <property type="protein sequence ID" value="KAK2970704.1"/>
    <property type="molecule type" value="Genomic_DNA"/>
</dbReference>
<dbReference type="Proteomes" id="UP001187471">
    <property type="component" value="Unassembled WGS sequence"/>
</dbReference>
<keyword evidence="6" id="KW-1185">Reference proteome</keyword>
<dbReference type="GO" id="GO:0030247">
    <property type="term" value="F:polysaccharide binding"/>
    <property type="evidence" value="ECO:0007669"/>
    <property type="project" value="InterPro"/>
</dbReference>
<dbReference type="InterPro" id="IPR025287">
    <property type="entry name" value="WAK_GUB"/>
</dbReference>
<dbReference type="GO" id="GO:0016020">
    <property type="term" value="C:membrane"/>
    <property type="evidence" value="ECO:0007669"/>
    <property type="project" value="UniProtKB-SubCell"/>
</dbReference>
<dbReference type="PANTHER" id="PTHR33491">
    <property type="entry name" value="OSJNBA0016N04.9 PROTEIN"/>
    <property type="match status" value="1"/>
</dbReference>
<comment type="subcellular location">
    <subcellularLocation>
        <location evidence="1">Membrane</location>
        <topology evidence="1">Single-pass membrane protein</topology>
    </subcellularLocation>
</comment>
<accession>A0AA88QSF9</accession>
<evidence type="ECO:0000313" key="5">
    <source>
        <dbReference type="EMBL" id="KAK2970704.1"/>
    </source>
</evidence>
<name>A0AA88QSF9_9ASTE</name>
<feature type="domain" description="Wall-associated receptor kinase galacturonan-binding" evidence="4">
    <location>
        <begin position="158"/>
        <end position="192"/>
    </location>
</feature>
<evidence type="ECO:0000259" key="4">
    <source>
        <dbReference type="Pfam" id="PF13947"/>
    </source>
</evidence>
<organism evidence="5 6">
    <name type="scientific">Escallonia rubra</name>
    <dbReference type="NCBI Taxonomy" id="112253"/>
    <lineage>
        <taxon>Eukaryota</taxon>
        <taxon>Viridiplantae</taxon>
        <taxon>Streptophyta</taxon>
        <taxon>Embryophyta</taxon>
        <taxon>Tracheophyta</taxon>
        <taxon>Spermatophyta</taxon>
        <taxon>Magnoliopsida</taxon>
        <taxon>eudicotyledons</taxon>
        <taxon>Gunneridae</taxon>
        <taxon>Pentapetalae</taxon>
        <taxon>asterids</taxon>
        <taxon>campanulids</taxon>
        <taxon>Escalloniales</taxon>
        <taxon>Escalloniaceae</taxon>
        <taxon>Escallonia</taxon>
    </lineage>
</organism>